<dbReference type="RefSeq" id="WP_068616806.1">
    <property type="nucleotide sequence ID" value="NZ_CP016268.1"/>
</dbReference>
<evidence type="ECO:0000256" key="4">
    <source>
        <dbReference type="ARBA" id="ARBA00022630"/>
    </source>
</evidence>
<dbReference type="InterPro" id="IPR011295">
    <property type="entry name" value="UbiH"/>
</dbReference>
<sequence length="409" mass="44293">MRTDEYDIVIAGGGMIGISLALALAPLGQRIAVVEAIERSAPLQPSFDDRSTALSRSSQRTFEALGLWPAIRAASTAIRHIHVSDRGRFGFSHIDAAEQNVEALGYVVINRVLGTVLNDALLAADNVDVICPARISRVQTTERSVTVSADSNDDVRQLQCRLLVAADGANSGVREMLGIGAQHVDYGQHAVIGNLQPGQPHNNIAYERFTNDGPIAILPTADDRVTFVWTLQPERADNVLSLSDEEFTEQLQQAFGFRLGRFSKMGKRARYPLSLSKANSLVVGRGVLVGNAAHGLHPVAAQGFNLGLRDVASLADCIADALADGAGDPGDATVLERYAEWRRADQKKLVHFTDGLVRLFGSRRRSLRLLRDVGMLGFDLVPGVRRLFARHTMGLAGELPRLSRGVPLK</sequence>
<dbReference type="InterPro" id="IPR036188">
    <property type="entry name" value="FAD/NAD-bd_sf"/>
</dbReference>
<evidence type="ECO:0000259" key="9">
    <source>
        <dbReference type="Pfam" id="PF01494"/>
    </source>
</evidence>
<keyword evidence="4" id="KW-0285">Flavoprotein</keyword>
<evidence type="ECO:0000256" key="1">
    <source>
        <dbReference type="ARBA" id="ARBA00001974"/>
    </source>
</evidence>
<dbReference type="NCBIfam" id="NF004356">
    <property type="entry name" value="PRK05732.1"/>
    <property type="match status" value="1"/>
</dbReference>
<keyword evidence="11" id="KW-1185">Reference proteome</keyword>
<accession>A0A193LHG4</accession>
<dbReference type="Pfam" id="PF01494">
    <property type="entry name" value="FAD_binding_3"/>
    <property type="match status" value="1"/>
</dbReference>
<dbReference type="InterPro" id="IPR010971">
    <property type="entry name" value="UbiH/COQ6"/>
</dbReference>
<dbReference type="SUPFAM" id="SSF51905">
    <property type="entry name" value="FAD/NAD(P)-binding domain"/>
    <property type="match status" value="1"/>
</dbReference>
<evidence type="ECO:0000256" key="7">
    <source>
        <dbReference type="ARBA" id="ARBA00023033"/>
    </source>
</evidence>
<dbReference type="GO" id="GO:0008681">
    <property type="term" value="F:2-octaprenyl-6-methoxyphenol hydroxylase activity"/>
    <property type="evidence" value="ECO:0007669"/>
    <property type="project" value="InterPro"/>
</dbReference>
<dbReference type="UniPathway" id="UPA00232"/>
<dbReference type="PRINTS" id="PR00420">
    <property type="entry name" value="RNGMNOXGNASE"/>
</dbReference>
<dbReference type="PANTHER" id="PTHR43876">
    <property type="entry name" value="UBIQUINONE BIOSYNTHESIS MONOOXYGENASE COQ6, MITOCHONDRIAL"/>
    <property type="match status" value="1"/>
</dbReference>
<comment type="pathway">
    <text evidence="2">Cofactor biosynthesis; ubiquinone biosynthesis.</text>
</comment>
<keyword evidence="5" id="KW-0274">FAD</keyword>
<dbReference type="EMBL" id="CP016268">
    <property type="protein sequence ID" value="ANO51965.1"/>
    <property type="molecule type" value="Genomic_DNA"/>
</dbReference>
<feature type="domain" description="FAD-binding" evidence="9">
    <location>
        <begin position="5"/>
        <end position="352"/>
    </location>
</feature>
<protein>
    <submittedName>
        <fullName evidence="10">2-octaprenyl-6-methoxyphenyl hydroxylase</fullName>
    </submittedName>
</protein>
<dbReference type="OrthoDB" id="9769565at2"/>
<feature type="transmembrane region" description="Helical" evidence="8">
    <location>
        <begin position="6"/>
        <end position="25"/>
    </location>
</feature>
<name>A0A193LHG4_9GAMM</name>
<evidence type="ECO:0000313" key="10">
    <source>
        <dbReference type="EMBL" id="ANO51965.1"/>
    </source>
</evidence>
<dbReference type="Proteomes" id="UP000092695">
    <property type="component" value="Chromosome"/>
</dbReference>
<dbReference type="Gene3D" id="3.50.50.60">
    <property type="entry name" value="FAD/NAD(P)-binding domain"/>
    <property type="match status" value="2"/>
</dbReference>
<organism evidence="10 11">
    <name type="scientific">Woeseia oceani</name>
    <dbReference type="NCBI Taxonomy" id="1548547"/>
    <lineage>
        <taxon>Bacteria</taxon>
        <taxon>Pseudomonadati</taxon>
        <taxon>Pseudomonadota</taxon>
        <taxon>Gammaproteobacteria</taxon>
        <taxon>Woeseiales</taxon>
        <taxon>Woeseiaceae</taxon>
        <taxon>Woeseia</taxon>
    </lineage>
</organism>
<keyword evidence="8" id="KW-0472">Membrane</keyword>
<dbReference type="NCBIfam" id="TIGR01984">
    <property type="entry name" value="UbiH"/>
    <property type="match status" value="1"/>
</dbReference>
<keyword evidence="7" id="KW-0503">Monooxygenase</keyword>
<dbReference type="GO" id="GO:0071949">
    <property type="term" value="F:FAD binding"/>
    <property type="evidence" value="ECO:0007669"/>
    <property type="project" value="InterPro"/>
</dbReference>
<keyword evidence="6" id="KW-0560">Oxidoreductase</keyword>
<gene>
    <name evidence="10" type="ORF">BA177_12810</name>
</gene>
<dbReference type="AlphaFoldDB" id="A0A193LHG4"/>
<dbReference type="STRING" id="1548547.BA177_12810"/>
<reference evidence="10 11" key="1">
    <citation type="submission" date="2016-06" db="EMBL/GenBank/DDBJ databases">
        <title>Complete genome sequence of a deep-branching marine Gamma Proteobacterium Woeseia oceani type strain XK5.</title>
        <authorList>
            <person name="Mu D."/>
            <person name="Du Z."/>
        </authorList>
    </citation>
    <scope>NUCLEOTIDE SEQUENCE [LARGE SCALE GENOMIC DNA]</scope>
    <source>
        <strain evidence="10 11">XK5</strain>
    </source>
</reference>
<evidence type="ECO:0000256" key="8">
    <source>
        <dbReference type="SAM" id="Phobius"/>
    </source>
</evidence>
<evidence type="ECO:0000256" key="3">
    <source>
        <dbReference type="ARBA" id="ARBA00005349"/>
    </source>
</evidence>
<evidence type="ECO:0000256" key="5">
    <source>
        <dbReference type="ARBA" id="ARBA00022827"/>
    </source>
</evidence>
<evidence type="ECO:0000313" key="11">
    <source>
        <dbReference type="Proteomes" id="UP000092695"/>
    </source>
</evidence>
<evidence type="ECO:0000256" key="2">
    <source>
        <dbReference type="ARBA" id="ARBA00004749"/>
    </source>
</evidence>
<dbReference type="InterPro" id="IPR051205">
    <property type="entry name" value="UbiH/COQ6_monooxygenase"/>
</dbReference>
<dbReference type="KEGG" id="woc:BA177_12810"/>
<dbReference type="GO" id="GO:0006744">
    <property type="term" value="P:ubiquinone biosynthetic process"/>
    <property type="evidence" value="ECO:0007669"/>
    <property type="project" value="UniProtKB-UniPathway"/>
</dbReference>
<dbReference type="PANTHER" id="PTHR43876:SF8">
    <property type="entry name" value="2-OCTAPRENYL-6-METHOXYPHENOL HYDROXYLASE"/>
    <property type="match status" value="1"/>
</dbReference>
<keyword evidence="8" id="KW-1133">Transmembrane helix</keyword>
<comment type="similarity">
    <text evidence="3">Belongs to the UbiH/COQ6 family.</text>
</comment>
<evidence type="ECO:0000256" key="6">
    <source>
        <dbReference type="ARBA" id="ARBA00023002"/>
    </source>
</evidence>
<dbReference type="NCBIfam" id="TIGR01988">
    <property type="entry name" value="Ubi-OHases"/>
    <property type="match status" value="1"/>
</dbReference>
<proteinExistence type="inferred from homology"/>
<keyword evidence="8" id="KW-0812">Transmembrane</keyword>
<dbReference type="InterPro" id="IPR002938">
    <property type="entry name" value="FAD-bd"/>
</dbReference>
<comment type="cofactor">
    <cofactor evidence="1">
        <name>FAD</name>
        <dbReference type="ChEBI" id="CHEBI:57692"/>
    </cofactor>
</comment>